<protein>
    <submittedName>
        <fullName evidence="1">12383_t:CDS:1</fullName>
    </submittedName>
</protein>
<name>A0A9N9HEV7_9GLOM</name>
<gene>
    <name evidence="1" type="ORF">AMORRO_LOCUS11202</name>
</gene>
<dbReference type="Proteomes" id="UP000789342">
    <property type="component" value="Unassembled WGS sequence"/>
</dbReference>
<dbReference type="EMBL" id="CAJVPV010013728">
    <property type="protein sequence ID" value="CAG8679966.1"/>
    <property type="molecule type" value="Genomic_DNA"/>
</dbReference>
<dbReference type="OrthoDB" id="2388625at2759"/>
<keyword evidence="2" id="KW-1185">Reference proteome</keyword>
<comment type="caution">
    <text evidence="1">The sequence shown here is derived from an EMBL/GenBank/DDBJ whole genome shotgun (WGS) entry which is preliminary data.</text>
</comment>
<organism evidence="1 2">
    <name type="scientific">Acaulospora morrowiae</name>
    <dbReference type="NCBI Taxonomy" id="94023"/>
    <lineage>
        <taxon>Eukaryota</taxon>
        <taxon>Fungi</taxon>
        <taxon>Fungi incertae sedis</taxon>
        <taxon>Mucoromycota</taxon>
        <taxon>Glomeromycotina</taxon>
        <taxon>Glomeromycetes</taxon>
        <taxon>Diversisporales</taxon>
        <taxon>Acaulosporaceae</taxon>
        <taxon>Acaulospora</taxon>
    </lineage>
</organism>
<proteinExistence type="predicted"/>
<dbReference type="AlphaFoldDB" id="A0A9N9HEV7"/>
<sequence>MLFSNYQLEILVNDQPLEECEEPIGTGRTTTGPSYVLNEFSQRRLENKQTVYAAVTKLGVQFKIRYKIPYHTIFGGPIMAFVYVDGLHDNTYSAHTSLSSIQNIREGFYNYARGKIYNFKFDVTLWGNDEGYIIPNTRAGGQGAVSVYFYRAMHLHQIVKPRDINIKSAKVSEGRADLGLKLSTSFNEETIPIQQVYESLLAPASLQPLAVLHLHYRTTSWLMSRNLLRPVPIINRTYTLSEIRNNNLAIKTEDVKNVIGKKGKAKEQEPRGIKRRIEQRGFDESDTEDFIKIVDGDYFTIKYETEDQVSFEQKKRRR</sequence>
<evidence type="ECO:0000313" key="2">
    <source>
        <dbReference type="Proteomes" id="UP000789342"/>
    </source>
</evidence>
<reference evidence="1" key="1">
    <citation type="submission" date="2021-06" db="EMBL/GenBank/DDBJ databases">
        <authorList>
            <person name="Kallberg Y."/>
            <person name="Tangrot J."/>
            <person name="Rosling A."/>
        </authorList>
    </citation>
    <scope>NUCLEOTIDE SEQUENCE</scope>
    <source>
        <strain evidence="1">CL551</strain>
    </source>
</reference>
<accession>A0A9N9HEV7</accession>
<evidence type="ECO:0000313" key="1">
    <source>
        <dbReference type="EMBL" id="CAG8679966.1"/>
    </source>
</evidence>